<reference evidence="3" key="3">
    <citation type="submission" date="2020-05" db="UniProtKB">
        <authorList>
            <consortium name="EnsemblMetazoa"/>
        </authorList>
    </citation>
    <scope>IDENTIFICATION</scope>
    <source>
        <strain evidence="3">BB02</strain>
    </source>
</reference>
<dbReference type="KEGG" id="bgt:106056731"/>
<evidence type="ECO:0000256" key="1">
    <source>
        <dbReference type="SAM" id="Phobius"/>
    </source>
</evidence>
<reference evidence="2" key="2">
    <citation type="submission" date="2013-03" db="EMBL/GenBank/DDBJ databases">
        <title>Sequence assembly of the Biomphalaria glabrata genome version 4.3.</title>
        <authorList>
            <person name="Warren W."/>
            <person name="Wilson R.K."/>
            <person name="Hillier L.W."/>
            <person name="Minx P."/>
        </authorList>
    </citation>
    <scope>NUCLEOTIDE SEQUENCE</scope>
    <source>
        <strain evidence="2">BB02</strain>
    </source>
</reference>
<dbReference type="EnsemblMetazoa" id="BGLB019421-RE">
    <property type="protein sequence ID" value="BGLB019421-PE"/>
    <property type="gene ID" value="BGLB019421"/>
</dbReference>
<proteinExistence type="predicted"/>
<organism evidence="3 4">
    <name type="scientific">Biomphalaria glabrata</name>
    <name type="common">Bloodfluke planorb</name>
    <name type="synonym">Freshwater snail</name>
    <dbReference type="NCBI Taxonomy" id="6526"/>
    <lineage>
        <taxon>Eukaryota</taxon>
        <taxon>Metazoa</taxon>
        <taxon>Spiralia</taxon>
        <taxon>Lophotrochozoa</taxon>
        <taxon>Mollusca</taxon>
        <taxon>Gastropoda</taxon>
        <taxon>Heterobranchia</taxon>
        <taxon>Euthyneura</taxon>
        <taxon>Panpulmonata</taxon>
        <taxon>Hygrophila</taxon>
        <taxon>Lymnaeoidea</taxon>
        <taxon>Planorbidae</taxon>
        <taxon>Biomphalaria</taxon>
    </lineage>
</organism>
<sequence length="396" mass="46128">MWFTYRNMVTEGRKPTIPLFPWKVLIVCVCSHGTCVFSEDNRFKVVTSVSPSEPPRQIWPFFASRLSYNVKTVTVQFVADRMKRSVCLQQLEGYTTIGDRNFELKISDEKDEKFLIKKFPSIINRREYCSTSRCLEFALTKINETLTPNPDLLYINLQILHMESPYRVIHLEDTFCDDSFKLANSRVQVYGKYPADQKLHTQICPITFVKVWKERRLCLFYKLRSQEWAQRFDWEIYVTFIKYSLSQENILFKFNARNESLGKWCDASNAEEIMLIYKTNQSQTFQSEPPVFRMLVLDLENHMLDNESQLIEAASVAPWWSVDPSPTQSTTSQTLFTSSPLDFSSSHSLAIIVILLVIASIVVLSVLLCFYLAYTRQPRTNTHEETATHRTESALE</sequence>
<dbReference type="OrthoDB" id="10288564at2759"/>
<name>A0A2C9KGR5_BIOGL</name>
<evidence type="ECO:0000313" key="3">
    <source>
        <dbReference type="EnsemblMetazoa" id="BGLB019421-PE"/>
    </source>
</evidence>
<dbReference type="VEuPathDB" id="VectorBase:BGLAX_044916"/>
<dbReference type="VEuPathDB" id="VectorBase:BGLB019421"/>
<reference evidence="2" key="1">
    <citation type="journal article" date="2004" name="J. Parasitol.">
        <title>The mitochondrial genome of Biomphalaria glabrata (Gastropoda: Basommatophora), intermediate host of Schistosoma mansoni.</title>
        <authorList>
            <person name="DeJong R.J."/>
            <person name="Emery A.M."/>
            <person name="Adema C.M."/>
        </authorList>
    </citation>
    <scope>NUCLEOTIDE SEQUENCE</scope>
    <source>
        <strain evidence="2">BB02</strain>
    </source>
</reference>
<feature type="transmembrane region" description="Helical" evidence="1">
    <location>
        <begin position="349"/>
        <end position="374"/>
    </location>
</feature>
<evidence type="ECO:0000313" key="4">
    <source>
        <dbReference type="Proteomes" id="UP000076420"/>
    </source>
</evidence>
<dbReference type="Proteomes" id="UP000076420">
    <property type="component" value="Unassembled WGS sequence"/>
</dbReference>
<dbReference type="EnsemblMetazoa" id="BGLB019421-RB">
    <property type="protein sequence ID" value="BGLB019421-PB"/>
    <property type="gene ID" value="BGLB019421"/>
</dbReference>
<keyword evidence="1" id="KW-1133">Transmembrane helix</keyword>
<keyword evidence="1" id="KW-0812">Transmembrane</keyword>
<dbReference type="AlphaFoldDB" id="A0A2C9KGR5"/>
<dbReference type="EnsemblMetazoa" id="BGLB019421-RA">
    <property type="protein sequence ID" value="BGLB019421-PA"/>
    <property type="gene ID" value="BGLB019421"/>
</dbReference>
<evidence type="ECO:0000313" key="2">
    <source>
        <dbReference type="EnsemblMetazoa" id="BGLB019421-PA"/>
    </source>
</evidence>
<protein>
    <submittedName>
        <fullName evidence="3">Uncharacterized protein</fullName>
    </submittedName>
</protein>
<keyword evidence="1" id="KW-0472">Membrane</keyword>
<accession>A0A2C9KGR5</accession>
<gene>
    <name evidence="3" type="primary">106056731</name>
</gene>